<dbReference type="Pfam" id="PF11901">
    <property type="entry name" value="DM9"/>
    <property type="match status" value="1"/>
</dbReference>
<reference evidence="1 2" key="1">
    <citation type="journal article" date="2023" name="Arcadia Sci">
        <title>De novo assembly of a long-read Amblyomma americanum tick genome.</title>
        <authorList>
            <person name="Chou S."/>
            <person name="Poskanzer K.E."/>
            <person name="Rollins M."/>
            <person name="Thuy-Boun P.S."/>
        </authorList>
    </citation>
    <scope>NUCLEOTIDE SEQUENCE [LARGE SCALE GENOMIC DNA]</scope>
    <source>
        <strain evidence="1">F_SG_1</strain>
        <tissue evidence="1">Salivary glands</tissue>
    </source>
</reference>
<name>A0AAQ4DLK0_AMBAM</name>
<gene>
    <name evidence="1" type="ORF">V5799_034053</name>
</gene>
<evidence type="ECO:0000313" key="1">
    <source>
        <dbReference type="EMBL" id="KAK8763340.1"/>
    </source>
</evidence>
<sequence>MIGTCPVVSNFPKRARNASKVLVSSRNCLAVSQYRPPCHWVLCHGESIPPNAVPGGEDKGGRAMFVARAVHEGDVIPGKVVPSRGFCYVPYKKEEHCYKDYQVLVSDGASLAWLPSSGGDVPSGAIQGGVTSSGEPLYIGRARHEGNLTVGKFHPSHKTVYVPFGGVEYGYSQYEILVCETINF</sequence>
<dbReference type="AlphaFoldDB" id="A0AAQ4DLK0"/>
<dbReference type="EMBL" id="JARKHS020029413">
    <property type="protein sequence ID" value="KAK8763340.1"/>
    <property type="molecule type" value="Genomic_DNA"/>
</dbReference>
<proteinExistence type="predicted"/>
<organism evidence="1 2">
    <name type="scientific">Amblyomma americanum</name>
    <name type="common">Lone star tick</name>
    <dbReference type="NCBI Taxonomy" id="6943"/>
    <lineage>
        <taxon>Eukaryota</taxon>
        <taxon>Metazoa</taxon>
        <taxon>Ecdysozoa</taxon>
        <taxon>Arthropoda</taxon>
        <taxon>Chelicerata</taxon>
        <taxon>Arachnida</taxon>
        <taxon>Acari</taxon>
        <taxon>Parasitiformes</taxon>
        <taxon>Ixodida</taxon>
        <taxon>Ixodoidea</taxon>
        <taxon>Ixodidae</taxon>
        <taxon>Amblyomminae</taxon>
        <taxon>Amblyomma</taxon>
    </lineage>
</organism>
<comment type="caution">
    <text evidence="1">The sequence shown here is derived from an EMBL/GenBank/DDBJ whole genome shotgun (WGS) entry which is preliminary data.</text>
</comment>
<dbReference type="PANTHER" id="PTHR31649:SF1">
    <property type="entry name" value="FARNESOIC ACID O-METHYL TRANSFERASE DOMAIN-CONTAINING PROTEIN"/>
    <property type="match status" value="1"/>
</dbReference>
<dbReference type="PANTHER" id="PTHR31649">
    <property type="entry name" value="AGAP009604-PA"/>
    <property type="match status" value="1"/>
</dbReference>
<dbReference type="Proteomes" id="UP001321473">
    <property type="component" value="Unassembled WGS sequence"/>
</dbReference>
<evidence type="ECO:0008006" key="3">
    <source>
        <dbReference type="Google" id="ProtNLM"/>
    </source>
</evidence>
<protein>
    <recommendedName>
        <fullName evidence="3">Farnesoic acid o-methyltransferase</fullName>
    </recommendedName>
</protein>
<evidence type="ECO:0000313" key="2">
    <source>
        <dbReference type="Proteomes" id="UP001321473"/>
    </source>
</evidence>
<accession>A0AAQ4DLK0</accession>
<dbReference type="InterPro" id="IPR006616">
    <property type="entry name" value="DM9_repeat"/>
</dbReference>
<keyword evidence="2" id="KW-1185">Reference proteome</keyword>
<dbReference type="SMART" id="SM00696">
    <property type="entry name" value="DM9"/>
    <property type="match status" value="2"/>
</dbReference>